<dbReference type="EMBL" id="JBHTAI010000010">
    <property type="protein sequence ID" value="MFC7150355.1"/>
    <property type="molecule type" value="Genomic_DNA"/>
</dbReference>
<sequence length="253" mass="28794">MDYERKAREEIAAWERRLFKPPGWLERTSKTIGTGMNRLIPSKVQDVITTTIKSIVRTALFGAEYTPKRPVQRVRDLELNDREAQRVFSLYQKIAVAEGAGTGAGGILLNVADFPALIAIKMKYLFELAHNYGYDTKSFSERVFILKVFQLTFSGPEQRAKLLNTVKNWDSEKNRWSSDGDYAKSMDWETFQKEYRDAIDFRKLLQMVPGIGAVAGAWANYTILEELGQTATNAYRLRRLNEAAPRGKPAAET</sequence>
<gene>
    <name evidence="1" type="ORF">ACFQMJ_17640</name>
</gene>
<dbReference type="Pfam" id="PF12787">
    <property type="entry name" value="EcsC"/>
    <property type="match status" value="1"/>
</dbReference>
<reference evidence="2" key="1">
    <citation type="journal article" date="2019" name="Int. J. Syst. Evol. Microbiol.">
        <title>The Global Catalogue of Microorganisms (GCM) 10K type strain sequencing project: providing services to taxonomists for standard genome sequencing and annotation.</title>
        <authorList>
            <consortium name="The Broad Institute Genomics Platform"/>
            <consortium name="The Broad Institute Genome Sequencing Center for Infectious Disease"/>
            <person name="Wu L."/>
            <person name="Ma J."/>
        </authorList>
    </citation>
    <scope>NUCLEOTIDE SEQUENCE [LARGE SCALE GENOMIC DNA]</scope>
    <source>
        <strain evidence="2">KCTC 12907</strain>
    </source>
</reference>
<accession>A0ABW2FHI9</accession>
<comment type="caution">
    <text evidence="1">The sequence shown here is derived from an EMBL/GenBank/DDBJ whole genome shotgun (WGS) entry which is preliminary data.</text>
</comment>
<keyword evidence="2" id="KW-1185">Reference proteome</keyword>
<dbReference type="PANTHER" id="PTHR41260">
    <property type="entry name" value="PROTEIN ECSC"/>
    <property type="match status" value="1"/>
</dbReference>
<proteinExistence type="predicted"/>
<dbReference type="PANTHER" id="PTHR41260:SF1">
    <property type="entry name" value="PROTEIN ECSC"/>
    <property type="match status" value="1"/>
</dbReference>
<name>A0ABW2FHI9_9BACL</name>
<dbReference type="InterPro" id="IPR024787">
    <property type="entry name" value="EcsC"/>
</dbReference>
<evidence type="ECO:0000313" key="2">
    <source>
        <dbReference type="Proteomes" id="UP001596378"/>
    </source>
</evidence>
<evidence type="ECO:0000313" key="1">
    <source>
        <dbReference type="EMBL" id="MFC7150355.1"/>
    </source>
</evidence>
<dbReference type="RefSeq" id="WP_378045720.1">
    <property type="nucleotide sequence ID" value="NZ_JBHMDN010000008.1"/>
</dbReference>
<organism evidence="1 2">
    <name type="scientific">Cohnella cellulosilytica</name>
    <dbReference type="NCBI Taxonomy" id="986710"/>
    <lineage>
        <taxon>Bacteria</taxon>
        <taxon>Bacillati</taxon>
        <taxon>Bacillota</taxon>
        <taxon>Bacilli</taxon>
        <taxon>Bacillales</taxon>
        <taxon>Paenibacillaceae</taxon>
        <taxon>Cohnella</taxon>
    </lineage>
</organism>
<protein>
    <submittedName>
        <fullName evidence="1">EcsC family protein</fullName>
    </submittedName>
</protein>
<dbReference type="Proteomes" id="UP001596378">
    <property type="component" value="Unassembled WGS sequence"/>
</dbReference>